<dbReference type="Proteomes" id="UP000183508">
    <property type="component" value="Unassembled WGS sequence"/>
</dbReference>
<accession>A0A1I7KWY6</accession>
<dbReference type="RefSeq" id="WP_074955191.1">
    <property type="nucleotide sequence ID" value="NZ_FPBV01000020.1"/>
</dbReference>
<name>A0A1I7KWY6_9BACL</name>
<gene>
    <name evidence="1" type="ORF">SAMN05421543_12065</name>
</gene>
<evidence type="ECO:0000313" key="1">
    <source>
        <dbReference type="EMBL" id="SFV02012.1"/>
    </source>
</evidence>
<protein>
    <submittedName>
        <fullName evidence="1">Uncharacterized protein</fullName>
    </submittedName>
</protein>
<dbReference type="AlphaFoldDB" id="A0A1I7KWY6"/>
<sequence>MRTSEPERNFVSFIERGCDAWRRGDDSEGVSWFQQACILWLDALEREPLEENEACAKTRDEITNWMGKLMDCLEGCDMIRATDILEFNILPLLKSKEVQDEGSYRCEK</sequence>
<organism evidence="1 2">
    <name type="scientific">Alicyclobacillus macrosporangiidus</name>
    <dbReference type="NCBI Taxonomy" id="392015"/>
    <lineage>
        <taxon>Bacteria</taxon>
        <taxon>Bacillati</taxon>
        <taxon>Bacillota</taxon>
        <taxon>Bacilli</taxon>
        <taxon>Bacillales</taxon>
        <taxon>Alicyclobacillaceae</taxon>
        <taxon>Alicyclobacillus</taxon>
    </lineage>
</organism>
<reference evidence="2" key="1">
    <citation type="submission" date="2016-10" db="EMBL/GenBank/DDBJ databases">
        <authorList>
            <person name="Varghese N."/>
        </authorList>
    </citation>
    <scope>NUCLEOTIDE SEQUENCE [LARGE SCALE GENOMIC DNA]</scope>
    <source>
        <strain evidence="2">DSM 17980</strain>
    </source>
</reference>
<proteinExistence type="predicted"/>
<dbReference type="STRING" id="392015.SAMN05421543_12065"/>
<keyword evidence="2" id="KW-1185">Reference proteome</keyword>
<dbReference type="OrthoDB" id="2652122at2"/>
<evidence type="ECO:0000313" key="2">
    <source>
        <dbReference type="Proteomes" id="UP000183508"/>
    </source>
</evidence>
<dbReference type="EMBL" id="FPBV01000020">
    <property type="protein sequence ID" value="SFV02012.1"/>
    <property type="molecule type" value="Genomic_DNA"/>
</dbReference>